<feature type="region of interest" description="Disordered" evidence="12">
    <location>
        <begin position="352"/>
        <end position="477"/>
    </location>
</feature>
<dbReference type="InterPro" id="IPR058606">
    <property type="entry name" value="HTH_Cic_C"/>
</dbReference>
<feature type="region of interest" description="Disordered" evidence="12">
    <location>
        <begin position="1964"/>
        <end position="2127"/>
    </location>
</feature>
<reference evidence="14" key="1">
    <citation type="submission" date="2025-08" db="UniProtKB">
        <authorList>
            <consortium name="Ensembl"/>
        </authorList>
    </citation>
    <scope>IDENTIFICATION</scope>
</reference>
<dbReference type="InterPro" id="IPR032147">
    <property type="entry name" value="Cic_dom"/>
</dbReference>
<evidence type="ECO:0000256" key="6">
    <source>
        <dbReference type="ARBA" id="ARBA00023242"/>
    </source>
</evidence>
<dbReference type="SUPFAM" id="SSF47095">
    <property type="entry name" value="HMG-box"/>
    <property type="match status" value="1"/>
</dbReference>
<evidence type="ECO:0000259" key="13">
    <source>
        <dbReference type="PROSITE" id="PS50118"/>
    </source>
</evidence>
<feature type="region of interest" description="Disordered" evidence="12">
    <location>
        <begin position="1209"/>
        <end position="1249"/>
    </location>
</feature>
<dbReference type="GO" id="GO:0003682">
    <property type="term" value="F:chromatin binding"/>
    <property type="evidence" value="ECO:0007669"/>
    <property type="project" value="Ensembl"/>
</dbReference>
<dbReference type="GO" id="GO:0007613">
    <property type="term" value="P:memory"/>
    <property type="evidence" value="ECO:0007669"/>
    <property type="project" value="Ensembl"/>
</dbReference>
<feature type="region of interest" description="Disordered" evidence="12">
    <location>
        <begin position="607"/>
        <end position="638"/>
    </location>
</feature>
<comment type="subunit">
    <text evidence="8">Found in a complex with ATXN1 and ATXN1L.</text>
</comment>
<feature type="region of interest" description="Disordered" evidence="12">
    <location>
        <begin position="1353"/>
        <end position="1505"/>
    </location>
</feature>
<dbReference type="PROSITE" id="PS50118">
    <property type="entry name" value="HMG_BOX_2"/>
    <property type="match status" value="1"/>
</dbReference>
<dbReference type="CDD" id="cd21990">
    <property type="entry name" value="HMG-box_CIC-like"/>
    <property type="match status" value="1"/>
</dbReference>
<feature type="compositionally biased region" description="Pro residues" evidence="12">
    <location>
        <begin position="2328"/>
        <end position="2340"/>
    </location>
</feature>
<feature type="compositionally biased region" description="Basic and acidic residues" evidence="12">
    <location>
        <begin position="2140"/>
        <end position="2149"/>
    </location>
</feature>
<feature type="compositionally biased region" description="Polar residues" evidence="12">
    <location>
        <begin position="1781"/>
        <end position="1798"/>
    </location>
</feature>
<feature type="compositionally biased region" description="Low complexity" evidence="12">
    <location>
        <begin position="450"/>
        <end position="476"/>
    </location>
</feature>
<dbReference type="GO" id="GO:0000977">
    <property type="term" value="F:RNA polymerase II transcription regulatory region sequence-specific DNA binding"/>
    <property type="evidence" value="ECO:0007669"/>
    <property type="project" value="TreeGrafter"/>
</dbReference>
<feature type="compositionally biased region" description="Gly residues" evidence="12">
    <location>
        <begin position="725"/>
        <end position="734"/>
    </location>
</feature>
<feature type="region of interest" description="Disordered" evidence="12">
    <location>
        <begin position="1157"/>
        <end position="1195"/>
    </location>
</feature>
<feature type="compositionally biased region" description="Acidic residues" evidence="12">
    <location>
        <begin position="39"/>
        <end position="67"/>
    </location>
</feature>
<evidence type="ECO:0000256" key="8">
    <source>
        <dbReference type="ARBA" id="ARBA00064662"/>
    </source>
</evidence>
<feature type="region of interest" description="Disordered" evidence="12">
    <location>
        <begin position="1905"/>
        <end position="1930"/>
    </location>
</feature>
<evidence type="ECO:0000313" key="15">
    <source>
        <dbReference type="Proteomes" id="UP000694386"/>
    </source>
</evidence>
<dbReference type="GO" id="GO:0000122">
    <property type="term" value="P:negative regulation of transcription by RNA polymerase II"/>
    <property type="evidence" value="ECO:0007669"/>
    <property type="project" value="Ensembl"/>
</dbReference>
<dbReference type="InterPro" id="IPR009071">
    <property type="entry name" value="HMG_box_dom"/>
</dbReference>
<feature type="compositionally biased region" description="Basic and acidic residues" evidence="12">
    <location>
        <begin position="1175"/>
        <end position="1184"/>
    </location>
</feature>
<feature type="compositionally biased region" description="Polar residues" evidence="12">
    <location>
        <begin position="955"/>
        <end position="977"/>
    </location>
</feature>
<dbReference type="GO" id="GO:0007612">
    <property type="term" value="P:learning"/>
    <property type="evidence" value="ECO:0007669"/>
    <property type="project" value="Ensembl"/>
</dbReference>
<feature type="compositionally biased region" description="Basic and acidic residues" evidence="12">
    <location>
        <begin position="395"/>
        <end position="404"/>
    </location>
</feature>
<evidence type="ECO:0000256" key="3">
    <source>
        <dbReference type="ARBA" id="ARBA00023015"/>
    </source>
</evidence>
<feature type="compositionally biased region" description="Gly residues" evidence="12">
    <location>
        <begin position="535"/>
        <end position="544"/>
    </location>
</feature>
<dbReference type="GO" id="GO:0032991">
    <property type="term" value="C:protein-containing complex"/>
    <property type="evidence" value="ECO:0007669"/>
    <property type="project" value="Ensembl"/>
</dbReference>
<feature type="region of interest" description="Disordered" evidence="12">
    <location>
        <begin position="2301"/>
        <end position="2388"/>
    </location>
</feature>
<dbReference type="GO" id="GO:0000981">
    <property type="term" value="F:DNA-binding transcription factor activity, RNA polymerase II-specific"/>
    <property type="evidence" value="ECO:0007669"/>
    <property type="project" value="TreeGrafter"/>
</dbReference>
<feature type="compositionally biased region" description="Low complexity" evidence="12">
    <location>
        <begin position="1659"/>
        <end position="1669"/>
    </location>
</feature>
<feature type="region of interest" description="Disordered" evidence="12">
    <location>
        <begin position="1"/>
        <end position="198"/>
    </location>
</feature>
<feature type="compositionally biased region" description="Polar residues" evidence="12">
    <location>
        <begin position="384"/>
        <end position="393"/>
    </location>
</feature>
<feature type="region of interest" description="Disordered" evidence="12">
    <location>
        <begin position="1763"/>
        <end position="1800"/>
    </location>
</feature>
<feature type="region of interest" description="Disordered" evidence="12">
    <location>
        <begin position="711"/>
        <end position="764"/>
    </location>
</feature>
<dbReference type="GO" id="GO:0048286">
    <property type="term" value="P:lung alveolus development"/>
    <property type="evidence" value="ECO:0007669"/>
    <property type="project" value="Ensembl"/>
</dbReference>
<sequence length="2388" mass="246281">MKPMKKVCPGLAGSASGSKSPPATRAKALRRRGAGEGDKPEEEDEEAQPQEQTGPEEADEGEEEEAERDPGAEGPPPELQPNDPTPGLAEDPKGDGEAGRWEPSLSRKTATFKSRAPKKKYVEEHGAGSGGVGGAPEEHERTPEDASALGVPPRPPTSTRSSSTDTASEHSADLEDEPAEACGPGPWPSSTTSGGYDLRQLRSQRVLARRRDGLFLPAVVRQVRRSQDLGVQFPGDRALTFYDGMSGGGVDVVLDATPPPGALMVGTAVCTCVEPGMAAYREGVVVEVATKPAAYKVRLSPGPSSHPGPPGPLPQAQQPLHREPEEAVWVTRSSLRLLRRPWDPEALLRKHPAGPEEEQAEPGVTLPPCPSSLEPKQPEDAEVSNISFGSNLGTHCEEGEEKHPPALGTPVLLPLPPPQLLSPPPKSPAFAGPGRPGEQPSPCQEGSQGGSRSSSVASLEKGAAPAARARTPLTAAQQKYKKGDVVCTPNGIRKKFNGKQWRRLCSRDGCMKESQRRGYCSRHLSMRTKEMEGLADGGPGGTGRPAGVAAREGSTEFDWGDETSRDSEASSVAARGDSRPRLVAPADLSRFEFDECEAAVMLVSLGSSRSGTPSFSPVSTQSPFSPAPSPSPSPLFGFRPANFSPINASPVIQRTAVRSRHLSASTPKAGVLTPPDLGPHPPPPAPRERHSSGILPTFQTNLTFTVPISPGRRKTELLPHPGTLGASGAGGGGAAPDFPKGDSLDSGVDSVSHTPTPSTPAGFRAVSPAVPFSRSRQPSPLLLLSPPAGLTSDPGPSVRRVPAVQRDSPVIVRNPDVPLPSKFPGEASEARAGGPGRGCRETAVPPGVASGKPGLPPPLPAPVPITVPPAAPTAVAQPMPTLGLASSPFQPVAFHPSPAALLPVLVPSSYPSHPAPKKEVIMGRPGTVWTNVEPRSVAVFPWHSLVPFLAPSQPDPSVQPSEAQQPASHPVASNQSKEPAESAAVAHEQPPGGAGSADPGRPPGATCPESPGLGELGWGCVRVCVPLTDPDAPHSFLSIMSPEIQLPLPPGKRRTQSLSALPKERDSSSEKDGRSPNKREKDHIRRPMNAFMIFSKRHRALVHQRHPNQDNRTVSKILGEWWYALGPKEKQKYHDLAFQVKEAHFKAHPDWKWCNKDRKKSSSEAKPASLGLAGGHKETRERSMSETGTAAAPGVSSELLSVAAQTLLSSDTKPPGSGPCGAERLHTVGGPGSARPRAFSHSGVHSLDGGEVDSQALQELTQMVSGPTSYSGPKPSSQYGAPGSFAAPGEGGTLATSGRPPLLPSRASRSQRAASEDMTSDEERMVICEEEGDDDVIADDSFGTTDIDLKCKERVTDSESGDSSGEDPEGNKGFGRKVFSPVIRSSFTHCRPTLDPEPPGPPDPPAAFGKGYGPTPSSSSPASTSVSTSFSLGSGTFKTQESGQGSTAVPLRPPPPGAGGPTTPSKATRFLPTDPATFRRKRPESVGSLEAPGPSVIAAPPSAGGNILQTLVLPPSKEEREGSAPAPALAYGAPAAPLSRPAATMVTNVVRPVSSTPVPIASKPFPPSGRAEASSNDTVGARTEMGTGSRVPGGSPLGVSLVYSDKKSAAATSPAPHLVAGPLLGTVGKAPATVTNLLVGTPGYGAPASSAVQFIAQGAPGSATPAGSGASAGSGPNGPVPLGILQPGALGKAGGITQVQYILPTLPQQLQVAPAPAPAPGTKAAAPSGPAPTTSIRFTLPPGTSTNGKVLAATAPTAGIPILQSVPSAPPPKGDPATMPGPTSQPQKVLLPSSTSRGGQQGVVLPSYSPCSQVRAGLGTWDPNLVPPPPFSVLPAGQAPLLAPGQVGVSPVPSPQLPPACTAPGGPVITAFYPGSPAPTSAPLGPPSQAPPSLVYTVATSTTPPAATILPKGPPASATATPAPTSPFPSATGSMTYSLVAPKAQRPSPKAPQKVKAAIASIPVGSFESGTTGRPGPTPRQSLDSGAAREPAAPESELEGQPPPPVPPPPPETWPAARSSPPPPLPAEERPGTKGPETASKFPSSSSDWRVPGLGLESRGEPPAPPSPAPAPATVPSGSNSGSGSGSSEGSSGRAAGDTPERKEVTGSVKKMKVRPPPLKKTFDSVDKVLSEVDFEERFAELPEFRPEEVLPSPTLQSLATSPRAILGSYRKKRKNSTDLDSAPEDPTSPKRKMRRRSSCSSEPNTPKSAKCEGDIFTFDRTGTETEDVLGELEYEKVPYSSLRRTLDQRRALVMQLFQDHGFFPSAQATAAFQARYADIFPSKVCLQLKIREVRQKIMQAATPTEQPPGAEAPLPGPPPTGMAATPVPTPSPAGGPDPTSPGSDSGTAQTAPPLPPPPEPGPGQPGWEGAPQPSPPPSGPSTAATGR</sequence>
<feature type="compositionally biased region" description="Low complexity" evidence="12">
    <location>
        <begin position="9"/>
        <end position="23"/>
    </location>
</feature>
<feature type="compositionally biased region" description="Low complexity" evidence="12">
    <location>
        <begin position="157"/>
        <end position="166"/>
    </location>
</feature>
<feature type="region of interest" description="Disordered" evidence="12">
    <location>
        <begin position="811"/>
        <end position="839"/>
    </location>
</feature>
<organism evidence="14 15">
    <name type="scientific">Cricetulus griseus</name>
    <name type="common">Chinese hamster</name>
    <name type="synonym">Cricetulus barabensis griseus</name>
    <dbReference type="NCBI Taxonomy" id="10029"/>
    <lineage>
        <taxon>Eukaryota</taxon>
        <taxon>Metazoa</taxon>
        <taxon>Chordata</taxon>
        <taxon>Craniata</taxon>
        <taxon>Vertebrata</taxon>
        <taxon>Euteleostomi</taxon>
        <taxon>Mammalia</taxon>
        <taxon>Eutheria</taxon>
        <taxon>Euarchontoglires</taxon>
        <taxon>Glires</taxon>
        <taxon>Rodentia</taxon>
        <taxon>Myomorpha</taxon>
        <taxon>Muroidea</taxon>
        <taxon>Cricetidae</taxon>
        <taxon>Cricetinae</taxon>
        <taxon>Cricetulus</taxon>
    </lineage>
</organism>
<keyword evidence="3" id="KW-0805">Transcription regulation</keyword>
<feature type="region of interest" description="Disordered" evidence="12">
    <location>
        <begin position="298"/>
        <end position="322"/>
    </location>
</feature>
<dbReference type="SMART" id="SM00398">
    <property type="entry name" value="HMG"/>
    <property type="match status" value="1"/>
</dbReference>
<dbReference type="GO" id="GO:0005654">
    <property type="term" value="C:nucleoplasm"/>
    <property type="evidence" value="ECO:0007669"/>
    <property type="project" value="Ensembl"/>
</dbReference>
<dbReference type="FunFam" id="1.10.30.10:FF:000010">
    <property type="entry name" value="Capicua transcriptional repressor b"/>
    <property type="match status" value="1"/>
</dbReference>
<dbReference type="GO" id="GO:0006366">
    <property type="term" value="P:transcription by RNA polymerase II"/>
    <property type="evidence" value="ECO:0007669"/>
    <property type="project" value="Ensembl"/>
</dbReference>
<feature type="compositionally biased region" description="Basic and acidic residues" evidence="12">
    <location>
        <begin position="90"/>
        <end position="100"/>
    </location>
</feature>
<reference evidence="14" key="2">
    <citation type="submission" date="2025-09" db="UniProtKB">
        <authorList>
            <consortium name="Ensembl"/>
        </authorList>
    </citation>
    <scope>IDENTIFICATION</scope>
</reference>
<feature type="compositionally biased region" description="Low complexity" evidence="12">
    <location>
        <begin position="1413"/>
        <end position="1436"/>
    </location>
</feature>
<feature type="region of interest" description="Disordered" evidence="12">
    <location>
        <begin position="1264"/>
        <end position="1325"/>
    </location>
</feature>
<evidence type="ECO:0000256" key="11">
    <source>
        <dbReference type="PROSITE-ProRule" id="PRU00267"/>
    </source>
</evidence>
<feature type="domain" description="HMG box" evidence="13">
    <location>
        <begin position="1084"/>
        <end position="1152"/>
    </location>
</feature>
<protein>
    <recommendedName>
        <fullName evidence="10">Protein capicua homolog</fullName>
    </recommendedName>
</protein>
<feature type="DNA-binding region" description="HMG box" evidence="11">
    <location>
        <begin position="1084"/>
        <end position="1152"/>
    </location>
</feature>
<feature type="compositionally biased region" description="Pro residues" evidence="12">
    <location>
        <begin position="2353"/>
        <end position="2364"/>
    </location>
</feature>
<evidence type="ECO:0000256" key="9">
    <source>
        <dbReference type="ARBA" id="ARBA00065636"/>
    </source>
</evidence>
<feature type="compositionally biased region" description="Pro residues" evidence="12">
    <location>
        <begin position="413"/>
        <end position="427"/>
    </location>
</feature>
<dbReference type="PANTHER" id="PTHR13059">
    <property type="entry name" value="HMG-BOX TRANSCRIPTION FACTOR BBX"/>
    <property type="match status" value="1"/>
</dbReference>
<evidence type="ECO:0000256" key="1">
    <source>
        <dbReference type="ARBA" id="ARBA00022491"/>
    </source>
</evidence>
<comment type="subunit">
    <text evidence="9">Interacts with ATXN1.</text>
</comment>
<dbReference type="PANTHER" id="PTHR13059:SF13">
    <property type="entry name" value="PROTEIN CAPICUA HOMOLOG"/>
    <property type="match status" value="1"/>
</dbReference>
<evidence type="ECO:0000256" key="7">
    <source>
        <dbReference type="ARBA" id="ARBA00053962"/>
    </source>
</evidence>
<dbReference type="GO" id="GO:0035176">
    <property type="term" value="P:social behavior"/>
    <property type="evidence" value="ECO:0007669"/>
    <property type="project" value="Ensembl"/>
</dbReference>
<keyword evidence="6 11" id="KW-0539">Nucleus</keyword>
<feature type="compositionally biased region" description="Polar residues" evidence="12">
    <location>
        <begin position="1437"/>
        <end position="1446"/>
    </location>
</feature>
<evidence type="ECO:0000256" key="4">
    <source>
        <dbReference type="ARBA" id="ARBA00023125"/>
    </source>
</evidence>
<comment type="function">
    <text evidence="7">Transcriptional repressor which plays a role in development of the central nervous system (CNS). In concert with ATXN1 and ATXN1L, involved in brain development.</text>
</comment>
<feature type="compositionally biased region" description="Polar residues" evidence="12">
    <location>
        <begin position="607"/>
        <end position="618"/>
    </location>
</feature>
<keyword evidence="5" id="KW-0804">Transcription</keyword>
<feature type="compositionally biased region" description="Pro residues" evidence="12">
    <location>
        <begin position="676"/>
        <end position="685"/>
    </location>
</feature>
<keyword evidence="4 11" id="KW-0238">DNA-binding</keyword>
<dbReference type="GO" id="GO:0007420">
    <property type="term" value="P:brain development"/>
    <property type="evidence" value="ECO:0007669"/>
    <property type="project" value="Ensembl"/>
</dbReference>
<feature type="region of interest" description="Disordered" evidence="12">
    <location>
        <begin position="1560"/>
        <end position="1595"/>
    </location>
</feature>
<feature type="region of interest" description="Disordered" evidence="12">
    <location>
        <begin position="657"/>
        <end position="693"/>
    </location>
</feature>
<feature type="compositionally biased region" description="Pro residues" evidence="12">
    <location>
        <begin position="1395"/>
        <end position="1405"/>
    </location>
</feature>
<feature type="region of interest" description="Disordered" evidence="12">
    <location>
        <begin position="951"/>
        <end position="1010"/>
    </location>
</feature>
<name>A0A8C2MH40_CRIGR</name>
<feature type="compositionally biased region" description="Pro residues" evidence="12">
    <location>
        <begin position="304"/>
        <end position="313"/>
    </location>
</feature>
<feature type="region of interest" description="Disordered" evidence="12">
    <location>
        <begin position="2140"/>
        <end position="2213"/>
    </location>
</feature>
<feature type="compositionally biased region" description="Low complexity" evidence="12">
    <location>
        <begin position="1304"/>
        <end position="1313"/>
    </location>
</feature>
<dbReference type="Ensembl" id="ENSCGRT00001021339.1">
    <property type="protein sequence ID" value="ENSCGRP00001017095.1"/>
    <property type="gene ID" value="ENSCGRG00001017203.1"/>
</dbReference>
<evidence type="ECO:0000256" key="10">
    <source>
        <dbReference type="ARBA" id="ARBA00074291"/>
    </source>
</evidence>
<dbReference type="Pfam" id="PF25981">
    <property type="entry name" value="HTH_Cic_C"/>
    <property type="match status" value="1"/>
</dbReference>
<evidence type="ECO:0000313" key="14">
    <source>
        <dbReference type="Ensembl" id="ENSCGRP00001017095.1"/>
    </source>
</evidence>
<evidence type="ECO:0000256" key="2">
    <source>
        <dbReference type="ARBA" id="ARBA00022553"/>
    </source>
</evidence>
<dbReference type="InterPro" id="IPR036910">
    <property type="entry name" value="HMG_box_dom_sf"/>
</dbReference>
<proteinExistence type="predicted"/>
<keyword evidence="1" id="KW-0678">Repressor</keyword>
<dbReference type="Gene3D" id="1.10.30.10">
    <property type="entry name" value="High mobility group box domain"/>
    <property type="match status" value="1"/>
</dbReference>
<dbReference type="InterPro" id="IPR052412">
    <property type="entry name" value="CC-Dev_Transcription_Reg"/>
</dbReference>
<evidence type="ECO:0000256" key="5">
    <source>
        <dbReference type="ARBA" id="ARBA00023163"/>
    </source>
</evidence>
<feature type="compositionally biased region" description="Basic and acidic residues" evidence="12">
    <location>
        <begin position="1062"/>
        <end position="1085"/>
    </location>
</feature>
<feature type="compositionally biased region" description="Pro residues" evidence="12">
    <location>
        <begin position="2062"/>
        <end position="2073"/>
    </location>
</feature>
<evidence type="ECO:0000256" key="12">
    <source>
        <dbReference type="SAM" id="MobiDB-lite"/>
    </source>
</evidence>
<feature type="region of interest" description="Disordered" evidence="12">
    <location>
        <begin position="532"/>
        <end position="578"/>
    </location>
</feature>
<dbReference type="Proteomes" id="UP000694386">
    <property type="component" value="Unplaced"/>
</dbReference>
<dbReference type="Pfam" id="PF00505">
    <property type="entry name" value="HMG_box"/>
    <property type="match status" value="1"/>
</dbReference>
<dbReference type="InterPro" id="IPR058607">
    <property type="entry name" value="HMG-box_Cic-like"/>
</dbReference>
<keyword evidence="2" id="KW-0597">Phosphoprotein</keyword>
<feature type="compositionally biased region" description="Pro residues" evidence="12">
    <location>
        <begin position="2001"/>
        <end position="2013"/>
    </location>
</feature>
<feature type="region of interest" description="Disordered" evidence="12">
    <location>
        <begin position="1659"/>
        <end position="1680"/>
    </location>
</feature>
<dbReference type="Pfam" id="PF16090">
    <property type="entry name" value="DUF4819"/>
    <property type="match status" value="1"/>
</dbReference>
<feature type="region of interest" description="Disordered" evidence="12">
    <location>
        <begin position="1044"/>
        <end position="1085"/>
    </location>
</feature>
<accession>A0A8C2MH40</accession>
<feature type="compositionally biased region" description="Polar residues" evidence="12">
    <location>
        <begin position="1264"/>
        <end position="1279"/>
    </location>
</feature>